<keyword evidence="1 3" id="KW-0479">Metal-binding</keyword>
<gene>
    <name evidence="6" type="primary">LOC111286006</name>
</gene>
<dbReference type="KEGG" id="dzi:111286006"/>
<evidence type="ECO:0000256" key="3">
    <source>
        <dbReference type="RuleBase" id="RU003682"/>
    </source>
</evidence>
<dbReference type="Gene3D" id="2.60.120.330">
    <property type="entry name" value="B-lactam Antibiotic, Isopenicillin N Synthase, Chain"/>
    <property type="match status" value="1"/>
</dbReference>
<evidence type="ECO:0000313" key="6">
    <source>
        <dbReference type="RefSeq" id="XP_022731496.1"/>
    </source>
</evidence>
<keyword evidence="3" id="KW-0560">Oxidoreductase</keyword>
<dbReference type="InterPro" id="IPR027443">
    <property type="entry name" value="IPNS-like_sf"/>
</dbReference>
<dbReference type="GO" id="GO:0046872">
    <property type="term" value="F:metal ion binding"/>
    <property type="evidence" value="ECO:0007669"/>
    <property type="project" value="UniProtKB-KW"/>
</dbReference>
<dbReference type="RefSeq" id="XP_022731496.1">
    <property type="nucleotide sequence ID" value="XM_022875761.1"/>
</dbReference>
<dbReference type="GeneID" id="111286006"/>
<evidence type="ECO:0000259" key="4">
    <source>
        <dbReference type="PROSITE" id="PS51471"/>
    </source>
</evidence>
<dbReference type="PANTHER" id="PTHR47990">
    <property type="entry name" value="2-OXOGLUTARATE (2OG) AND FE(II)-DEPENDENT OXYGENASE SUPERFAMILY PROTEIN-RELATED"/>
    <property type="match status" value="1"/>
</dbReference>
<dbReference type="InterPro" id="IPR026992">
    <property type="entry name" value="DIOX_N"/>
</dbReference>
<dbReference type="Proteomes" id="UP000515121">
    <property type="component" value="Unplaced"/>
</dbReference>
<organism evidence="5 6">
    <name type="scientific">Durio zibethinus</name>
    <name type="common">Durian</name>
    <dbReference type="NCBI Taxonomy" id="66656"/>
    <lineage>
        <taxon>Eukaryota</taxon>
        <taxon>Viridiplantae</taxon>
        <taxon>Streptophyta</taxon>
        <taxon>Embryophyta</taxon>
        <taxon>Tracheophyta</taxon>
        <taxon>Spermatophyta</taxon>
        <taxon>Magnoliopsida</taxon>
        <taxon>eudicotyledons</taxon>
        <taxon>Gunneridae</taxon>
        <taxon>Pentapetalae</taxon>
        <taxon>rosids</taxon>
        <taxon>malvids</taxon>
        <taxon>Malvales</taxon>
        <taxon>Malvaceae</taxon>
        <taxon>Helicteroideae</taxon>
        <taxon>Durio</taxon>
    </lineage>
</organism>
<evidence type="ECO:0000256" key="2">
    <source>
        <dbReference type="ARBA" id="ARBA00023004"/>
    </source>
</evidence>
<comment type="similarity">
    <text evidence="3">Belongs to the iron/ascorbate-dependent oxidoreductase family.</text>
</comment>
<keyword evidence="2 3" id="KW-0408">Iron</keyword>
<dbReference type="SUPFAM" id="SSF51197">
    <property type="entry name" value="Clavaminate synthase-like"/>
    <property type="match status" value="1"/>
</dbReference>
<dbReference type="OrthoDB" id="288590at2759"/>
<dbReference type="GO" id="GO:0016491">
    <property type="term" value="F:oxidoreductase activity"/>
    <property type="evidence" value="ECO:0007669"/>
    <property type="project" value="UniProtKB-KW"/>
</dbReference>
<evidence type="ECO:0000313" key="5">
    <source>
        <dbReference type="Proteomes" id="UP000515121"/>
    </source>
</evidence>
<evidence type="ECO:0000256" key="1">
    <source>
        <dbReference type="ARBA" id="ARBA00022723"/>
    </source>
</evidence>
<protein>
    <submittedName>
        <fullName evidence="6">Gibberellin 2-beta-dioxygenase 8-like</fullName>
    </submittedName>
</protein>
<dbReference type="PRINTS" id="PR00682">
    <property type="entry name" value="IPNSYNTHASE"/>
</dbReference>
<feature type="domain" description="Fe2OG dioxygenase" evidence="4">
    <location>
        <begin position="186"/>
        <end position="285"/>
    </location>
</feature>
<sequence>MNMDSYPPLFSSNSNNTLTQNIDLDEPIEHTEDLDPIPVIDLQCLNLEKLDEACKNWGVFRLINHGVPSTLVSQIQDQARKLFSLSFEYKQAILNSPLSYVSGTVFLSSSGKALTTSQGLNWVEVINFPLTQLSQFQAQDSMLDSFRLVVEEYGRHLARLASTIFQVIEKNLNLDPSQSKSHLAESTGFVRVHRYPQIAKGNQAWGARVHTDSSVLSILSQDQIGGLEVFKENKWLPVKPVANTFIVNLGDMMQVISNDEYKSVKHRVRVCKQEDRISINYFVFPDFDSVIESSKYKPFTYKEFRAQGQKDIETLGFIVGLEGFKLDK</sequence>
<dbReference type="InterPro" id="IPR044861">
    <property type="entry name" value="IPNS-like_FE2OG_OXY"/>
</dbReference>
<proteinExistence type="inferred from homology"/>
<dbReference type="Pfam" id="PF03171">
    <property type="entry name" value="2OG-FeII_Oxy"/>
    <property type="match status" value="1"/>
</dbReference>
<dbReference type="PROSITE" id="PS51471">
    <property type="entry name" value="FE2OG_OXY"/>
    <property type="match status" value="1"/>
</dbReference>
<dbReference type="InterPro" id="IPR050231">
    <property type="entry name" value="Iron_ascorbate_oxido_reductase"/>
</dbReference>
<dbReference type="AlphaFoldDB" id="A0A6P5XUI4"/>
<reference evidence="6" key="1">
    <citation type="submission" date="2025-08" db="UniProtKB">
        <authorList>
            <consortium name="RefSeq"/>
        </authorList>
    </citation>
    <scope>IDENTIFICATION</scope>
    <source>
        <tissue evidence="6">Fruit stalk</tissue>
    </source>
</reference>
<dbReference type="Pfam" id="PF14226">
    <property type="entry name" value="DIOX_N"/>
    <property type="match status" value="1"/>
</dbReference>
<dbReference type="InterPro" id="IPR005123">
    <property type="entry name" value="Oxoglu/Fe-dep_dioxygenase_dom"/>
</dbReference>
<keyword evidence="5" id="KW-1185">Reference proteome</keyword>
<name>A0A6P5XUI4_DURZI</name>
<accession>A0A6P5XUI4</accession>